<dbReference type="Pfam" id="PF00379">
    <property type="entry name" value="Chitin_bind_4"/>
    <property type="match status" value="1"/>
</dbReference>
<evidence type="ECO:0000256" key="3">
    <source>
        <dbReference type="SAM" id="SignalP"/>
    </source>
</evidence>
<organism evidence="4">
    <name type="scientific">Corethrella appendiculata</name>
    <dbReference type="NCBI Taxonomy" id="1370023"/>
    <lineage>
        <taxon>Eukaryota</taxon>
        <taxon>Metazoa</taxon>
        <taxon>Ecdysozoa</taxon>
        <taxon>Arthropoda</taxon>
        <taxon>Hexapoda</taxon>
        <taxon>Insecta</taxon>
        <taxon>Pterygota</taxon>
        <taxon>Neoptera</taxon>
        <taxon>Endopterygota</taxon>
        <taxon>Diptera</taxon>
        <taxon>Nematocera</taxon>
        <taxon>Culicoidea</taxon>
        <taxon>Chaoboridae</taxon>
        <taxon>Corethrella</taxon>
    </lineage>
</organism>
<protein>
    <submittedName>
        <fullName evidence="4">Putative pupal cuticle protein</fullName>
    </submittedName>
</protein>
<evidence type="ECO:0000256" key="1">
    <source>
        <dbReference type="ARBA" id="ARBA00022460"/>
    </source>
</evidence>
<feature type="chain" id="PRO_5004659966" evidence="3">
    <location>
        <begin position="19"/>
        <end position="107"/>
    </location>
</feature>
<dbReference type="PRINTS" id="PR00947">
    <property type="entry name" value="CUTICLE"/>
</dbReference>
<keyword evidence="3" id="KW-0732">Signal</keyword>
<keyword evidence="1 2" id="KW-0193">Cuticle</keyword>
<reference evidence="4" key="1">
    <citation type="journal article" date="2014" name="Insect Biochem. Mol. Biol.">
        <title>An insight into the sialome of the frog biting fly, Corethrella appendiculata.</title>
        <authorList>
            <person name="Ribeiro J.M.C."/>
            <person name="Chagas A.C."/>
            <person name="Pham V.M."/>
            <person name="Lounibos L.P."/>
            <person name="Calvo E."/>
        </authorList>
    </citation>
    <scope>NUCLEOTIDE SEQUENCE</scope>
    <source>
        <tissue evidence="4">Salivary glands</tissue>
    </source>
</reference>
<name>U5EXP9_9DIPT</name>
<dbReference type="AlphaFoldDB" id="U5EXP9"/>
<proteinExistence type="evidence at transcript level"/>
<accession>U5EXP9</accession>
<dbReference type="PROSITE" id="PS00233">
    <property type="entry name" value="CHIT_BIND_RR_1"/>
    <property type="match status" value="1"/>
</dbReference>
<dbReference type="InterPro" id="IPR031311">
    <property type="entry name" value="CHIT_BIND_RR_consensus"/>
</dbReference>
<dbReference type="PROSITE" id="PS51155">
    <property type="entry name" value="CHIT_BIND_RR_2"/>
    <property type="match status" value="1"/>
</dbReference>
<dbReference type="EMBL" id="GANO01002439">
    <property type="protein sequence ID" value="JAB57432.1"/>
    <property type="molecule type" value="mRNA"/>
</dbReference>
<dbReference type="InterPro" id="IPR000618">
    <property type="entry name" value="Insect_cuticle"/>
</dbReference>
<dbReference type="PANTHER" id="PTHR10380:SF218">
    <property type="entry name" value="ADULT CUTICLE PROTEIN 65AA-RELATED"/>
    <property type="match status" value="1"/>
</dbReference>
<dbReference type="PANTHER" id="PTHR10380">
    <property type="entry name" value="CUTICLE PROTEIN"/>
    <property type="match status" value="1"/>
</dbReference>
<dbReference type="GO" id="GO:0008010">
    <property type="term" value="F:structural constituent of chitin-based larval cuticle"/>
    <property type="evidence" value="ECO:0007669"/>
    <property type="project" value="TreeGrafter"/>
</dbReference>
<evidence type="ECO:0000313" key="4">
    <source>
        <dbReference type="EMBL" id="JAB57432.1"/>
    </source>
</evidence>
<feature type="signal peptide" evidence="3">
    <location>
        <begin position="1"/>
        <end position="18"/>
    </location>
</feature>
<dbReference type="GO" id="GO:0062129">
    <property type="term" value="C:chitin-based extracellular matrix"/>
    <property type="evidence" value="ECO:0007669"/>
    <property type="project" value="TreeGrafter"/>
</dbReference>
<dbReference type="InterPro" id="IPR050468">
    <property type="entry name" value="Cuticle_Struct_Prot"/>
</dbReference>
<sequence length="107" mass="11950">MKLVILFLVLSVLAIARSAPQYDDSRNAEILRLNIDNIGVDGYSFDFETSDGISRSEQAEVRNIGTDEEELVVNGVYRYIGPDGVEYVVNFIADRNGFQPQGDHLPK</sequence>
<evidence type="ECO:0000256" key="2">
    <source>
        <dbReference type="PROSITE-ProRule" id="PRU00497"/>
    </source>
</evidence>